<dbReference type="Proteomes" id="UP000639973">
    <property type="component" value="Unassembled WGS sequence"/>
</dbReference>
<name>A0ABQ2GGW2_9DEIO</name>
<evidence type="ECO:0000313" key="1">
    <source>
        <dbReference type="EMBL" id="GGL95123.1"/>
    </source>
</evidence>
<proteinExistence type="predicted"/>
<gene>
    <name evidence="1" type="ORF">GCM10010840_36520</name>
</gene>
<accession>A0ABQ2GGW2</accession>
<sequence length="53" mass="6051">MHHTSRPLSPHEHLRQLHHVYGPLSPAFVAEELHGTLEEAEHYLYGPYAAGYC</sequence>
<protein>
    <submittedName>
        <fullName evidence="1">Uncharacterized protein</fullName>
    </submittedName>
</protein>
<dbReference type="EMBL" id="BMOL01000043">
    <property type="protein sequence ID" value="GGL95123.1"/>
    <property type="molecule type" value="Genomic_DNA"/>
</dbReference>
<evidence type="ECO:0000313" key="2">
    <source>
        <dbReference type="Proteomes" id="UP000639973"/>
    </source>
</evidence>
<reference evidence="2" key="1">
    <citation type="journal article" date="2019" name="Int. J. Syst. Evol. Microbiol.">
        <title>The Global Catalogue of Microorganisms (GCM) 10K type strain sequencing project: providing services to taxonomists for standard genome sequencing and annotation.</title>
        <authorList>
            <consortium name="The Broad Institute Genomics Platform"/>
            <consortium name="The Broad Institute Genome Sequencing Center for Infectious Disease"/>
            <person name="Wu L."/>
            <person name="Ma J."/>
        </authorList>
    </citation>
    <scope>NUCLEOTIDE SEQUENCE [LARGE SCALE GENOMIC DNA]</scope>
    <source>
        <strain evidence="2">JCM 15442</strain>
    </source>
</reference>
<keyword evidence="2" id="KW-1185">Reference proteome</keyword>
<organism evidence="1 2">
    <name type="scientific">Deinococcus aerolatus</name>
    <dbReference type="NCBI Taxonomy" id="522487"/>
    <lineage>
        <taxon>Bacteria</taxon>
        <taxon>Thermotogati</taxon>
        <taxon>Deinococcota</taxon>
        <taxon>Deinococci</taxon>
        <taxon>Deinococcales</taxon>
        <taxon>Deinococcaceae</taxon>
        <taxon>Deinococcus</taxon>
    </lineage>
</organism>
<comment type="caution">
    <text evidence="1">The sequence shown here is derived from an EMBL/GenBank/DDBJ whole genome shotgun (WGS) entry which is preliminary data.</text>
</comment>